<feature type="signal peptide" evidence="7">
    <location>
        <begin position="1"/>
        <end position="22"/>
    </location>
</feature>
<dbReference type="GO" id="GO:0046872">
    <property type="term" value="F:metal ion binding"/>
    <property type="evidence" value="ECO:0007669"/>
    <property type="project" value="InterPro"/>
</dbReference>
<dbReference type="RefSeq" id="WP_206571782.1">
    <property type="nucleotide sequence ID" value="NZ_JAFKCV010000001.1"/>
</dbReference>
<dbReference type="Pfam" id="PF00675">
    <property type="entry name" value="Peptidase_M16"/>
    <property type="match status" value="1"/>
</dbReference>
<dbReference type="PANTHER" id="PTHR43690">
    <property type="entry name" value="NARDILYSIN"/>
    <property type="match status" value="1"/>
</dbReference>
<dbReference type="InterPro" id="IPR007863">
    <property type="entry name" value="Peptidase_M16_C"/>
</dbReference>
<dbReference type="PROSITE" id="PS51257">
    <property type="entry name" value="PROKAR_LIPOPROTEIN"/>
    <property type="match status" value="1"/>
</dbReference>
<keyword evidence="7" id="KW-0732">Signal</keyword>
<dbReference type="InterPro" id="IPR011249">
    <property type="entry name" value="Metalloenz_LuxS/M16"/>
</dbReference>
<dbReference type="EMBL" id="JAFKCV010000001">
    <property type="protein sequence ID" value="MBN7823659.1"/>
    <property type="molecule type" value="Genomic_DNA"/>
</dbReference>
<accession>A0A939DJH2</accession>
<evidence type="ECO:0000313" key="10">
    <source>
        <dbReference type="EMBL" id="MBN7823659.1"/>
    </source>
</evidence>
<feature type="compositionally biased region" description="Polar residues" evidence="6">
    <location>
        <begin position="475"/>
        <end position="487"/>
    </location>
</feature>
<dbReference type="InterPro" id="IPR050626">
    <property type="entry name" value="Peptidase_M16"/>
</dbReference>
<keyword evidence="11" id="KW-1185">Reference proteome</keyword>
<evidence type="ECO:0000256" key="6">
    <source>
        <dbReference type="SAM" id="MobiDB-lite"/>
    </source>
</evidence>
<comment type="caution">
    <text evidence="10">The sequence shown here is derived from an EMBL/GenBank/DDBJ whole genome shotgun (WGS) entry which is preliminary data.</text>
</comment>
<dbReference type="InterPro" id="IPR011765">
    <property type="entry name" value="Pept_M16_N"/>
</dbReference>
<keyword evidence="5" id="KW-0482">Metalloprotease</keyword>
<feature type="domain" description="Peptidase M16 C-terminal" evidence="9">
    <location>
        <begin position="216"/>
        <end position="398"/>
    </location>
</feature>
<evidence type="ECO:0000256" key="7">
    <source>
        <dbReference type="SAM" id="SignalP"/>
    </source>
</evidence>
<dbReference type="SUPFAM" id="SSF63411">
    <property type="entry name" value="LuxS/MPP-like metallohydrolase"/>
    <property type="match status" value="2"/>
</dbReference>
<comment type="similarity">
    <text evidence="1">Belongs to the peptidase M16 family.</text>
</comment>
<feature type="region of interest" description="Disordered" evidence="6">
    <location>
        <begin position="463"/>
        <end position="487"/>
    </location>
</feature>
<evidence type="ECO:0000256" key="1">
    <source>
        <dbReference type="ARBA" id="ARBA00007261"/>
    </source>
</evidence>
<reference evidence="10" key="1">
    <citation type="submission" date="2021-03" db="EMBL/GenBank/DDBJ databases">
        <title>novel species isolated from a fishpond in China.</title>
        <authorList>
            <person name="Lu H."/>
            <person name="Cai Z."/>
        </authorList>
    </citation>
    <scope>NUCLEOTIDE SEQUENCE</scope>
    <source>
        <strain evidence="10">JCM 30855</strain>
    </source>
</reference>
<evidence type="ECO:0000256" key="3">
    <source>
        <dbReference type="ARBA" id="ARBA00022801"/>
    </source>
</evidence>
<evidence type="ECO:0000256" key="2">
    <source>
        <dbReference type="ARBA" id="ARBA00022670"/>
    </source>
</evidence>
<evidence type="ECO:0000256" key="5">
    <source>
        <dbReference type="ARBA" id="ARBA00023049"/>
    </source>
</evidence>
<dbReference type="Gene3D" id="3.30.830.10">
    <property type="entry name" value="Metalloenzyme, LuxS/M16 peptidase-like"/>
    <property type="match status" value="2"/>
</dbReference>
<keyword evidence="3" id="KW-0378">Hydrolase</keyword>
<feature type="chain" id="PRO_5038085179" evidence="7">
    <location>
        <begin position="23"/>
        <end position="487"/>
    </location>
</feature>
<organism evidence="10 11">
    <name type="scientific">Bowmanella dokdonensis</name>
    <dbReference type="NCBI Taxonomy" id="751969"/>
    <lineage>
        <taxon>Bacteria</taxon>
        <taxon>Pseudomonadati</taxon>
        <taxon>Pseudomonadota</taxon>
        <taxon>Gammaproteobacteria</taxon>
        <taxon>Alteromonadales</taxon>
        <taxon>Alteromonadaceae</taxon>
        <taxon>Bowmanella</taxon>
    </lineage>
</organism>
<evidence type="ECO:0000256" key="4">
    <source>
        <dbReference type="ARBA" id="ARBA00022833"/>
    </source>
</evidence>
<dbReference type="PANTHER" id="PTHR43690:SF17">
    <property type="entry name" value="PROTEIN YHJJ"/>
    <property type="match status" value="1"/>
</dbReference>
<keyword evidence="4" id="KW-0862">Zinc</keyword>
<evidence type="ECO:0000259" key="9">
    <source>
        <dbReference type="Pfam" id="PF05193"/>
    </source>
</evidence>
<protein>
    <submittedName>
        <fullName evidence="10">Insulinase family protein</fullName>
    </submittedName>
</protein>
<feature type="domain" description="Peptidase M16 N-terminal" evidence="8">
    <location>
        <begin position="62"/>
        <end position="178"/>
    </location>
</feature>
<gene>
    <name evidence="10" type="ORF">J0A66_00345</name>
</gene>
<sequence>MFNRLAALAAALLLAGCSPNPADTAQNNLADKLAEQAGQEHSPVSFNVPVHYHSLDNGLKVVISPDDTAPIAAIGVYYNIGFRIEPKDRTGFAHLFEHMMFQGSENLGKMEFVKLVQNNGGVLNGSTRFDYTNYFEIVPANKVETLLWAEADRMKGLAITQENLTNQQGVVKNEVKVNVLNQPYGGFPWLDMPQYAFNNWYNAHNFYGDLEDLDAATLEDVQAFFNMYYSPNNAVVVVVGDVDVEQTLGWIKEYFGPLPASELAAQPDLTELRQEQEKRFNKFDRLAPKPAFAFAYKMPPRNSPEYYAMGIIDQLLVQGDDSLLYQELVKDRQITGEVGGGINYLLGNMFNYNGPMLWMSSFTHDEGVSEKELVAAVDSVVAKLAEQPIAQKDIERAMVKLRSALFDNIDSFYGFGKLDLLASFALFDDNPQRINELEGKFKAVTPELIKSTVKEYLRPGNRTILTLTPGEDPNATGSNQDQQGEQQ</sequence>
<dbReference type="Pfam" id="PF05193">
    <property type="entry name" value="Peptidase_M16_C"/>
    <property type="match status" value="1"/>
</dbReference>
<name>A0A939DJH2_9ALTE</name>
<proteinExistence type="inferred from homology"/>
<dbReference type="GO" id="GO:0008237">
    <property type="term" value="F:metallopeptidase activity"/>
    <property type="evidence" value="ECO:0007669"/>
    <property type="project" value="UniProtKB-KW"/>
</dbReference>
<dbReference type="Proteomes" id="UP000664654">
    <property type="component" value="Unassembled WGS sequence"/>
</dbReference>
<evidence type="ECO:0000313" key="11">
    <source>
        <dbReference type="Proteomes" id="UP000664654"/>
    </source>
</evidence>
<keyword evidence="2" id="KW-0645">Protease</keyword>
<evidence type="ECO:0000259" key="8">
    <source>
        <dbReference type="Pfam" id="PF00675"/>
    </source>
</evidence>
<dbReference type="AlphaFoldDB" id="A0A939DJH2"/>
<dbReference type="GO" id="GO:0006508">
    <property type="term" value="P:proteolysis"/>
    <property type="evidence" value="ECO:0007669"/>
    <property type="project" value="UniProtKB-KW"/>
</dbReference>